<comment type="caution">
    <text evidence="2">The sequence shown here is derived from an EMBL/GenBank/DDBJ whole genome shotgun (WGS) entry which is preliminary data.</text>
</comment>
<dbReference type="Proteomes" id="UP000735302">
    <property type="component" value="Unassembled WGS sequence"/>
</dbReference>
<feature type="compositionally biased region" description="Basic and acidic residues" evidence="1">
    <location>
        <begin position="52"/>
        <end position="68"/>
    </location>
</feature>
<feature type="region of interest" description="Disordered" evidence="1">
    <location>
        <begin position="99"/>
        <end position="119"/>
    </location>
</feature>
<gene>
    <name evidence="2" type="ORF">PoB_000217000</name>
</gene>
<organism evidence="2 3">
    <name type="scientific">Plakobranchus ocellatus</name>
    <dbReference type="NCBI Taxonomy" id="259542"/>
    <lineage>
        <taxon>Eukaryota</taxon>
        <taxon>Metazoa</taxon>
        <taxon>Spiralia</taxon>
        <taxon>Lophotrochozoa</taxon>
        <taxon>Mollusca</taxon>
        <taxon>Gastropoda</taxon>
        <taxon>Heterobranchia</taxon>
        <taxon>Euthyneura</taxon>
        <taxon>Panpulmonata</taxon>
        <taxon>Sacoglossa</taxon>
        <taxon>Placobranchoidea</taxon>
        <taxon>Plakobranchidae</taxon>
        <taxon>Plakobranchus</taxon>
    </lineage>
</organism>
<feature type="region of interest" description="Disordered" evidence="1">
    <location>
        <begin position="464"/>
        <end position="489"/>
    </location>
</feature>
<dbReference type="EMBL" id="BLXT01000290">
    <property type="protein sequence ID" value="GFN75664.1"/>
    <property type="molecule type" value="Genomic_DNA"/>
</dbReference>
<reference evidence="2 3" key="1">
    <citation type="journal article" date="2021" name="Elife">
        <title>Chloroplast acquisition without the gene transfer in kleptoplastic sea slugs, Plakobranchus ocellatus.</title>
        <authorList>
            <person name="Maeda T."/>
            <person name="Takahashi S."/>
            <person name="Yoshida T."/>
            <person name="Shimamura S."/>
            <person name="Takaki Y."/>
            <person name="Nagai Y."/>
            <person name="Toyoda A."/>
            <person name="Suzuki Y."/>
            <person name="Arimoto A."/>
            <person name="Ishii H."/>
            <person name="Satoh N."/>
            <person name="Nishiyama T."/>
            <person name="Hasebe M."/>
            <person name="Maruyama T."/>
            <person name="Minagawa J."/>
            <person name="Obokata J."/>
            <person name="Shigenobu S."/>
        </authorList>
    </citation>
    <scope>NUCLEOTIDE SEQUENCE [LARGE SCALE GENOMIC DNA]</scope>
</reference>
<evidence type="ECO:0000313" key="3">
    <source>
        <dbReference type="Proteomes" id="UP000735302"/>
    </source>
</evidence>
<dbReference type="AlphaFoldDB" id="A0AAV3XXW8"/>
<feature type="region of interest" description="Disordered" evidence="1">
    <location>
        <begin position="341"/>
        <end position="377"/>
    </location>
</feature>
<protein>
    <submittedName>
        <fullName evidence="2">Uncharacterized protein</fullName>
    </submittedName>
</protein>
<sequence>MTAYQKDTYLLRGTQSRYSPKKKEHDTSMLQYSERMRIINTSRISLGSGLEAEGRRSPGYKDGDKRSWRRNDAFMERRTLQRPDYVQFMVKERRQNDSLPLLSPAITKSRRQRPSSFDEKELQHNIEIIKTRRRPFSFDERELQRNQAVNSQIKSKHRREAFTKPGSPIVVPTLAEDEDCNVNQADGEVRISFVNASDLYELVDIKRQAKNKLGTCLSICTPKLANVSDAIQFVEDIGSNDNKFENHHGCFPLRKKSSTSLINNPQVHGRQENLSVNLNRELVYKKSHIRDKKNIGIENNDDISGEDRLAPIGVFLQQAVSDFATQNVLTVRPKRAKRMSLRKPRLVDIPEDGDSSSQTGQEDRVLPARKQVPQPSGTSLQAIKEVRDLRREDINMTALEPDRGRLLQRPDHGEIMRIDGSSLNSKGISRKHKSRQLKKTVQPDLDLDKLLMTSIYPPVPWNIEGDPEQPSNKHLLLPVKGSPKEKAQRQMKKLIFLRDRPEQHYRRDT</sequence>
<evidence type="ECO:0000313" key="2">
    <source>
        <dbReference type="EMBL" id="GFN75664.1"/>
    </source>
</evidence>
<proteinExistence type="predicted"/>
<name>A0AAV3XXW8_9GAST</name>
<evidence type="ECO:0000256" key="1">
    <source>
        <dbReference type="SAM" id="MobiDB-lite"/>
    </source>
</evidence>
<accession>A0AAV3XXW8</accession>
<keyword evidence="3" id="KW-1185">Reference proteome</keyword>
<feature type="region of interest" description="Disordered" evidence="1">
    <location>
        <begin position="49"/>
        <end position="68"/>
    </location>
</feature>